<dbReference type="EMBL" id="NIVC01003578">
    <property type="protein sequence ID" value="PAA50718.1"/>
    <property type="molecule type" value="Genomic_DNA"/>
</dbReference>
<accession>A0A267DN40</accession>
<name>A0A267DN40_9PLAT</name>
<dbReference type="AlphaFoldDB" id="A0A267DN40"/>
<protein>
    <submittedName>
        <fullName evidence="1">Uncharacterized protein</fullName>
    </submittedName>
</protein>
<comment type="caution">
    <text evidence="1">The sequence shown here is derived from an EMBL/GenBank/DDBJ whole genome shotgun (WGS) entry which is preliminary data.</text>
</comment>
<evidence type="ECO:0000313" key="1">
    <source>
        <dbReference type="EMBL" id="PAA50718.1"/>
    </source>
</evidence>
<keyword evidence="2" id="KW-1185">Reference proteome</keyword>
<reference evidence="1 2" key="1">
    <citation type="submission" date="2017-06" db="EMBL/GenBank/DDBJ databases">
        <title>A platform for efficient transgenesis in Macrostomum lignano, a flatworm model organism for stem cell research.</title>
        <authorList>
            <person name="Berezikov E."/>
        </authorList>
    </citation>
    <scope>NUCLEOTIDE SEQUENCE [LARGE SCALE GENOMIC DNA]</scope>
    <source>
        <strain evidence="1">DV1</strain>
        <tissue evidence="1">Whole organism</tissue>
    </source>
</reference>
<dbReference type="Proteomes" id="UP000215902">
    <property type="component" value="Unassembled WGS sequence"/>
</dbReference>
<dbReference type="OrthoDB" id="6129702at2759"/>
<sequence length="56" mass="6400">MDDRLYCQPHYIELFRLKGSYRFHDSAGVPVNSIGLHAGLVGLSPFITDYRLIHLP</sequence>
<organism evidence="1 2">
    <name type="scientific">Macrostomum lignano</name>
    <dbReference type="NCBI Taxonomy" id="282301"/>
    <lineage>
        <taxon>Eukaryota</taxon>
        <taxon>Metazoa</taxon>
        <taxon>Spiralia</taxon>
        <taxon>Lophotrochozoa</taxon>
        <taxon>Platyhelminthes</taxon>
        <taxon>Rhabditophora</taxon>
        <taxon>Macrostomorpha</taxon>
        <taxon>Macrostomida</taxon>
        <taxon>Macrostomidae</taxon>
        <taxon>Macrostomum</taxon>
    </lineage>
</organism>
<gene>
    <name evidence="1" type="ORF">BOX15_Mlig021285g1</name>
</gene>
<proteinExistence type="predicted"/>
<evidence type="ECO:0000313" key="2">
    <source>
        <dbReference type="Proteomes" id="UP000215902"/>
    </source>
</evidence>